<dbReference type="EMBL" id="FNBS01000006">
    <property type="protein sequence ID" value="SDF21604.1"/>
    <property type="molecule type" value="Genomic_DNA"/>
</dbReference>
<dbReference type="GO" id="GO:0008982">
    <property type="term" value="F:protein-N(PI)-phosphohistidine-sugar phosphotransferase activity"/>
    <property type="evidence" value="ECO:0007669"/>
    <property type="project" value="InterPro"/>
</dbReference>
<keyword evidence="2" id="KW-0813">Transport</keyword>
<keyword evidence="7" id="KW-0418">Kinase</keyword>
<name>A0A1G7J9Y9_THETY</name>
<accession>A0A1G7J9Y9</accession>
<dbReference type="GO" id="GO:0009401">
    <property type="term" value="P:phosphoenolpyruvate-dependent sugar phosphotransferase system"/>
    <property type="evidence" value="ECO:0007669"/>
    <property type="project" value="UniProtKB-KW"/>
</dbReference>
<evidence type="ECO:0000256" key="5">
    <source>
        <dbReference type="ARBA" id="ARBA00022679"/>
    </source>
</evidence>
<dbReference type="Proteomes" id="UP000183404">
    <property type="component" value="Unassembled WGS sequence"/>
</dbReference>
<dbReference type="InterPro" id="IPR036667">
    <property type="entry name" value="PTS_IIB_sorbose-sp_sf"/>
</dbReference>
<evidence type="ECO:0000256" key="1">
    <source>
        <dbReference type="ARBA" id="ARBA00004496"/>
    </source>
</evidence>
<dbReference type="GO" id="GO:0016301">
    <property type="term" value="F:kinase activity"/>
    <property type="evidence" value="ECO:0007669"/>
    <property type="project" value="UniProtKB-KW"/>
</dbReference>
<dbReference type="Pfam" id="PF03830">
    <property type="entry name" value="PTSIIB_sorb"/>
    <property type="match status" value="1"/>
</dbReference>
<organism evidence="8 9">
    <name type="scientific">Thermoanaerobacter thermohydrosulfuricus</name>
    <name type="common">Clostridium thermohydrosulfuricum</name>
    <dbReference type="NCBI Taxonomy" id="1516"/>
    <lineage>
        <taxon>Bacteria</taxon>
        <taxon>Bacillati</taxon>
        <taxon>Bacillota</taxon>
        <taxon>Clostridia</taxon>
        <taxon>Thermoanaerobacterales</taxon>
        <taxon>Thermoanaerobacteraceae</taxon>
        <taxon>Thermoanaerobacter</taxon>
    </lineage>
</organism>
<proteinExistence type="predicted"/>
<dbReference type="Gene3D" id="3.40.35.10">
    <property type="entry name" value="Phosphotransferase system, sorbose subfamily IIB component"/>
    <property type="match status" value="1"/>
</dbReference>
<keyword evidence="3" id="KW-0963">Cytoplasm</keyword>
<dbReference type="AlphaFoldDB" id="A0A1G7J9Y9"/>
<dbReference type="RefSeq" id="WP_003866635.1">
    <property type="nucleotide sequence ID" value="NZ_FNBS01000006.1"/>
</dbReference>
<reference evidence="8 9" key="1">
    <citation type="submission" date="2016-10" db="EMBL/GenBank/DDBJ databases">
        <authorList>
            <person name="de Groot N.N."/>
        </authorList>
    </citation>
    <scope>NUCLEOTIDE SEQUENCE [LARGE SCALE GENOMIC DNA]</scope>
    <source>
        <strain evidence="8 9">DSM 569</strain>
    </source>
</reference>
<comment type="subcellular location">
    <subcellularLocation>
        <location evidence="1">Cytoplasm</location>
    </subcellularLocation>
</comment>
<evidence type="ECO:0000256" key="2">
    <source>
        <dbReference type="ARBA" id="ARBA00022448"/>
    </source>
</evidence>
<evidence type="ECO:0000256" key="3">
    <source>
        <dbReference type="ARBA" id="ARBA00022490"/>
    </source>
</evidence>
<dbReference type="PROSITE" id="PS51101">
    <property type="entry name" value="PTS_EIIB_TYPE_4"/>
    <property type="match status" value="1"/>
</dbReference>
<dbReference type="InterPro" id="IPR004720">
    <property type="entry name" value="PTS_IIB_sorbose-sp"/>
</dbReference>
<evidence type="ECO:0000313" key="9">
    <source>
        <dbReference type="Proteomes" id="UP000183404"/>
    </source>
</evidence>
<keyword evidence="5" id="KW-0808">Transferase</keyword>
<evidence type="ECO:0000256" key="4">
    <source>
        <dbReference type="ARBA" id="ARBA00022597"/>
    </source>
</evidence>
<dbReference type="SUPFAM" id="SSF52728">
    <property type="entry name" value="PTS IIb component"/>
    <property type="match status" value="1"/>
</dbReference>
<gene>
    <name evidence="8" type="ORF">SAMN04244560_00421</name>
</gene>
<evidence type="ECO:0000256" key="6">
    <source>
        <dbReference type="ARBA" id="ARBA00022683"/>
    </source>
</evidence>
<evidence type="ECO:0000313" key="8">
    <source>
        <dbReference type="EMBL" id="SDF21604.1"/>
    </source>
</evidence>
<protein>
    <submittedName>
        <fullName evidence="8">PTS system, mannose-specific IIB component</fullName>
    </submittedName>
</protein>
<sequence length="158" mass="17587">MVDIVLARIDDRLIHGQIMASWVLHTQAQKIIIVDDEVSNDVFLSKVIKMAAPPGIKVEIYSIKGAIHVLKEKFVDKEKVILLVKSPSTMYSLIEGGVKLKEINIGGMSAGPGKKILVKNIFVSLEEKEILKNILTKGIPVYLQTLPDDPKLKIDKYL</sequence>
<keyword evidence="6" id="KW-0598">Phosphotransferase system</keyword>
<dbReference type="GO" id="GO:0005737">
    <property type="term" value="C:cytoplasm"/>
    <property type="evidence" value="ECO:0007669"/>
    <property type="project" value="UniProtKB-SubCell"/>
</dbReference>
<evidence type="ECO:0000256" key="7">
    <source>
        <dbReference type="ARBA" id="ARBA00022777"/>
    </source>
</evidence>
<keyword evidence="4" id="KW-0762">Sugar transport</keyword>